<feature type="binding site" evidence="12">
    <location>
        <position position="150"/>
    </location>
    <ligand>
        <name>1-deoxy-D-xylulose 5-phosphate</name>
        <dbReference type="ChEBI" id="CHEBI:57792"/>
    </ligand>
</feature>
<evidence type="ECO:0000256" key="4">
    <source>
        <dbReference type="ARBA" id="ARBA00012366"/>
    </source>
</evidence>
<reference evidence="16 17" key="1">
    <citation type="journal article" date="2017" name="Genome Announc.">
        <title>Complete Genome Sequences of Two Acetylene-Fermenting Pelobacter acetylenicus Strains.</title>
        <authorList>
            <person name="Sutton J.M."/>
            <person name="Baesman S.M."/>
            <person name="Fierst J.L."/>
            <person name="Poret-Peterson A.T."/>
            <person name="Oremland R.S."/>
            <person name="Dunlap D.S."/>
            <person name="Akob D.M."/>
        </authorList>
    </citation>
    <scope>NUCLEOTIDE SEQUENCE [LARGE SCALE GENOMIC DNA]</scope>
    <source>
        <strain evidence="16 17">DSM 3247</strain>
    </source>
</reference>
<evidence type="ECO:0000259" key="13">
    <source>
        <dbReference type="Pfam" id="PF02670"/>
    </source>
</evidence>
<dbReference type="RefSeq" id="WP_072288205.1">
    <property type="nucleotide sequence ID" value="NZ_CP015518.1"/>
</dbReference>
<feature type="binding site" evidence="12">
    <location>
        <position position="149"/>
    </location>
    <ligand>
        <name>1-deoxy-D-xylulose 5-phosphate</name>
        <dbReference type="ChEBI" id="CHEBI:57792"/>
    </ligand>
</feature>
<dbReference type="GO" id="GO:0051484">
    <property type="term" value="P:isopentenyl diphosphate biosynthetic process, methylerythritol 4-phosphate pathway involved in terpenoid biosynthetic process"/>
    <property type="evidence" value="ECO:0007669"/>
    <property type="project" value="UniProtKB-ARBA"/>
</dbReference>
<keyword evidence="6 12" id="KW-0521">NADP</keyword>
<feature type="binding site" evidence="12">
    <location>
        <position position="216"/>
    </location>
    <ligand>
        <name>1-deoxy-D-xylulose 5-phosphate</name>
        <dbReference type="ChEBI" id="CHEBI:57792"/>
    </ligand>
</feature>
<dbReference type="Pfam" id="PF13288">
    <property type="entry name" value="DXPR_C"/>
    <property type="match status" value="1"/>
</dbReference>
<organism evidence="16 17">
    <name type="scientific">Syntrophotalea acetylenica</name>
    <name type="common">Pelobacter acetylenicus</name>
    <dbReference type="NCBI Taxonomy" id="29542"/>
    <lineage>
        <taxon>Bacteria</taxon>
        <taxon>Pseudomonadati</taxon>
        <taxon>Thermodesulfobacteriota</taxon>
        <taxon>Desulfuromonadia</taxon>
        <taxon>Desulfuromonadales</taxon>
        <taxon>Syntrophotaleaceae</taxon>
        <taxon>Syntrophotalea</taxon>
    </lineage>
</organism>
<name>A0A1L3GKA4_SYNAC</name>
<dbReference type="InterPro" id="IPR036291">
    <property type="entry name" value="NAD(P)-bd_dom_sf"/>
</dbReference>
<protein>
    <recommendedName>
        <fullName evidence="11 12">1-deoxy-D-xylulose 5-phosphate reductoisomerase</fullName>
        <shortName evidence="12">DXP reductoisomerase</shortName>
        <ecNumber evidence="4 12">1.1.1.267</ecNumber>
    </recommendedName>
    <alternativeName>
        <fullName evidence="12">1-deoxyxylulose-5-phosphate reductoisomerase</fullName>
    </alternativeName>
    <alternativeName>
        <fullName evidence="12">2-C-methyl-D-erythritol 4-phosphate synthase</fullName>
    </alternativeName>
</protein>
<feature type="binding site" evidence="12">
    <location>
        <position position="148"/>
    </location>
    <ligand>
        <name>Mn(2+)</name>
        <dbReference type="ChEBI" id="CHEBI:29035"/>
    </ligand>
</feature>
<dbReference type="GO" id="GO:0070402">
    <property type="term" value="F:NADPH binding"/>
    <property type="evidence" value="ECO:0007669"/>
    <property type="project" value="InterPro"/>
</dbReference>
<keyword evidence="12" id="KW-0460">Magnesium</keyword>
<dbReference type="Pfam" id="PF08436">
    <property type="entry name" value="DXP_redisom_C"/>
    <property type="match status" value="1"/>
</dbReference>
<keyword evidence="8 12" id="KW-0464">Manganese</keyword>
<keyword evidence="7 12" id="KW-0560">Oxidoreductase</keyword>
<feature type="binding site" evidence="12">
    <location>
        <position position="197"/>
    </location>
    <ligand>
        <name>1-deoxy-D-xylulose 5-phosphate</name>
        <dbReference type="ChEBI" id="CHEBI:57792"/>
    </ligand>
</feature>
<dbReference type="GO" id="GO:0016853">
    <property type="term" value="F:isomerase activity"/>
    <property type="evidence" value="ECO:0007669"/>
    <property type="project" value="UniProtKB-KW"/>
</dbReference>
<dbReference type="EMBL" id="CP015518">
    <property type="protein sequence ID" value="APG26383.1"/>
    <property type="molecule type" value="Genomic_DNA"/>
</dbReference>
<sequence>MKKLGILGSTGSIGVSTLEIVADFPDQFEVVTLTAGNNLTRLEEQIRRFRPKMVAVISPEGAETLRRRLGADAPEILSGVEGLVACACDPDIDMIVSAIVGAAGLVPTMAAIESGKDVALANKETLVTAGPLVTAAVKRLGVRLFPVDSEHSAIFQSMEGHRMDNVRRLILTASGGPFRNRPLAEMRCVTPADALAHPNWSMGRKISIDSATMMNKGLEVIEARWLFDVLPERIAVHIHPQSIVHSLVEYIDGAVIAQLGIPDMKTPIAYALSHPHRLPLNLPPLDLCGLRNLTFDEPDLERFPCLGLAYEALAMGGTAPAVLNAANEVAVEAFLNGEIPFLEIASVIRATLAGHEVKNLEHIDEVLRADLWARKQARQVAVKIAGGGQAC</sequence>
<feature type="binding site" evidence="12">
    <location>
        <position position="174"/>
    </location>
    <ligand>
        <name>1-deoxy-D-xylulose 5-phosphate</name>
        <dbReference type="ChEBI" id="CHEBI:57792"/>
    </ligand>
</feature>
<evidence type="ECO:0000256" key="5">
    <source>
        <dbReference type="ARBA" id="ARBA00022723"/>
    </source>
</evidence>
<keyword evidence="16" id="KW-0413">Isomerase</keyword>
<evidence type="ECO:0000259" key="15">
    <source>
        <dbReference type="Pfam" id="PF13288"/>
    </source>
</evidence>
<evidence type="ECO:0000256" key="7">
    <source>
        <dbReference type="ARBA" id="ARBA00023002"/>
    </source>
</evidence>
<evidence type="ECO:0000256" key="8">
    <source>
        <dbReference type="ARBA" id="ARBA00023211"/>
    </source>
</evidence>
<dbReference type="Pfam" id="PF02670">
    <property type="entry name" value="DXP_reductoisom"/>
    <property type="match status" value="1"/>
</dbReference>
<keyword evidence="9 12" id="KW-0414">Isoprene biosynthesis</keyword>
<evidence type="ECO:0000256" key="10">
    <source>
        <dbReference type="ARBA" id="ARBA00048543"/>
    </source>
</evidence>
<evidence type="ECO:0000256" key="2">
    <source>
        <dbReference type="ARBA" id="ARBA00005094"/>
    </source>
</evidence>
<dbReference type="SUPFAM" id="SSF51735">
    <property type="entry name" value="NAD(P)-binding Rossmann-fold domains"/>
    <property type="match status" value="1"/>
</dbReference>
<feature type="binding site" evidence="12">
    <location>
        <position position="13"/>
    </location>
    <ligand>
        <name>NADPH</name>
        <dbReference type="ChEBI" id="CHEBI:57783"/>
    </ligand>
</feature>
<dbReference type="HAMAP" id="MF_00183">
    <property type="entry name" value="DXP_reductoisom"/>
    <property type="match status" value="1"/>
</dbReference>
<comment type="cofactor">
    <cofactor evidence="1">
        <name>Co(2+)</name>
        <dbReference type="ChEBI" id="CHEBI:48828"/>
    </cofactor>
</comment>
<comment type="function">
    <text evidence="12">Catalyzes the NADPH-dependent rearrangement and reduction of 1-deoxy-D-xylulose-5-phosphate (DXP) to 2-C-methyl-D-erythritol 4-phosphate (MEP).</text>
</comment>
<comment type="pathway">
    <text evidence="2 12">Isoprenoid biosynthesis; isopentenyl diphosphate biosynthesis via DXP pathway; isopentenyl diphosphate from 1-deoxy-D-xylulose 5-phosphate: step 1/6.</text>
</comment>
<dbReference type="AlphaFoldDB" id="A0A1L3GKA4"/>
<keyword evidence="5 12" id="KW-0479">Metal-binding</keyword>
<dbReference type="SUPFAM" id="SSF69055">
    <property type="entry name" value="1-deoxy-D-xylulose-5-phosphate reductoisomerase, C-terminal domain"/>
    <property type="match status" value="1"/>
</dbReference>
<evidence type="ECO:0000256" key="9">
    <source>
        <dbReference type="ARBA" id="ARBA00023229"/>
    </source>
</evidence>
<feature type="domain" description="DXP reductoisomerase C-terminal" evidence="15">
    <location>
        <begin position="259"/>
        <end position="375"/>
    </location>
</feature>
<dbReference type="InterPro" id="IPR036169">
    <property type="entry name" value="DXPR_C_sf"/>
</dbReference>
<feature type="binding site" evidence="12">
    <location>
        <position position="11"/>
    </location>
    <ligand>
        <name>NADPH</name>
        <dbReference type="ChEBI" id="CHEBI:57783"/>
    </ligand>
</feature>
<feature type="binding site" evidence="12">
    <location>
        <position position="124"/>
    </location>
    <ligand>
        <name>NADPH</name>
        <dbReference type="ChEBI" id="CHEBI:57783"/>
    </ligand>
</feature>
<comment type="similarity">
    <text evidence="3 12">Belongs to the DXR family.</text>
</comment>
<dbReference type="PIRSF" id="PIRSF006205">
    <property type="entry name" value="Dxp_reductismrs"/>
    <property type="match status" value="1"/>
</dbReference>
<evidence type="ECO:0000313" key="17">
    <source>
        <dbReference type="Proteomes" id="UP000182264"/>
    </source>
</evidence>
<feature type="binding site" evidence="12">
    <location>
        <position position="219"/>
    </location>
    <ligand>
        <name>1-deoxy-D-xylulose 5-phosphate</name>
        <dbReference type="ChEBI" id="CHEBI:57792"/>
    </ligand>
</feature>
<evidence type="ECO:0000256" key="12">
    <source>
        <dbReference type="HAMAP-Rule" id="MF_00183"/>
    </source>
</evidence>
<comment type="cofactor">
    <cofactor evidence="12">
        <name>Mg(2+)</name>
        <dbReference type="ChEBI" id="CHEBI:18420"/>
    </cofactor>
    <cofactor evidence="12">
        <name>Mn(2+)</name>
        <dbReference type="ChEBI" id="CHEBI:29035"/>
    </cofactor>
</comment>
<dbReference type="FunFam" id="3.40.50.720:FF:000045">
    <property type="entry name" value="1-deoxy-D-xylulose 5-phosphate reductoisomerase"/>
    <property type="match status" value="1"/>
</dbReference>
<evidence type="ECO:0000256" key="6">
    <source>
        <dbReference type="ARBA" id="ARBA00022857"/>
    </source>
</evidence>
<evidence type="ECO:0000256" key="3">
    <source>
        <dbReference type="ARBA" id="ARBA00006825"/>
    </source>
</evidence>
<comment type="caution">
    <text evidence="12">Lacks conserved residue(s) required for the propagation of feature annotation.</text>
</comment>
<dbReference type="FunFam" id="1.10.1740.10:FF:000004">
    <property type="entry name" value="1-deoxy-D-xylulose 5-phosphate reductoisomerase"/>
    <property type="match status" value="1"/>
</dbReference>
<feature type="binding site" evidence="12">
    <location>
        <position position="150"/>
    </location>
    <ligand>
        <name>Mn(2+)</name>
        <dbReference type="ChEBI" id="CHEBI:29035"/>
    </ligand>
</feature>
<feature type="binding site" evidence="12">
    <location>
        <position position="10"/>
    </location>
    <ligand>
        <name>NADPH</name>
        <dbReference type="ChEBI" id="CHEBI:57783"/>
    </ligand>
</feature>
<feature type="binding site" evidence="12">
    <location>
        <position position="210"/>
    </location>
    <ligand>
        <name>1-deoxy-D-xylulose 5-phosphate</name>
        <dbReference type="ChEBI" id="CHEBI:57792"/>
    </ligand>
</feature>
<evidence type="ECO:0000256" key="11">
    <source>
        <dbReference type="ARBA" id="ARBA00071224"/>
    </source>
</evidence>
<evidence type="ECO:0000259" key="14">
    <source>
        <dbReference type="Pfam" id="PF08436"/>
    </source>
</evidence>
<feature type="domain" description="1-deoxy-D-xylulose 5-phosphate reductoisomerase C-terminal" evidence="14">
    <location>
        <begin position="144"/>
        <end position="227"/>
    </location>
</feature>
<dbReference type="Gene3D" id="3.40.50.720">
    <property type="entry name" value="NAD(P)-binding Rossmann-like Domain"/>
    <property type="match status" value="1"/>
</dbReference>
<dbReference type="UniPathway" id="UPA00056">
    <property type="reaction ID" value="UER00092"/>
</dbReference>
<dbReference type="InterPro" id="IPR003821">
    <property type="entry name" value="DXP_reductoisomerase"/>
</dbReference>
<dbReference type="NCBIfam" id="NF009114">
    <property type="entry name" value="PRK12464.1"/>
    <property type="match status" value="1"/>
</dbReference>
<keyword evidence="17" id="KW-1185">Reference proteome</keyword>
<evidence type="ECO:0000313" key="16">
    <source>
        <dbReference type="EMBL" id="APG26383.1"/>
    </source>
</evidence>
<accession>A0A1L3GKA4</accession>
<feature type="binding site" evidence="12">
    <location>
        <position position="215"/>
    </location>
    <ligand>
        <name>1-deoxy-D-xylulose 5-phosphate</name>
        <dbReference type="ChEBI" id="CHEBI:57792"/>
    </ligand>
</feature>
<dbReference type="NCBIfam" id="TIGR00243">
    <property type="entry name" value="Dxr"/>
    <property type="match status" value="1"/>
</dbReference>
<feature type="binding site" evidence="12">
    <location>
        <position position="12"/>
    </location>
    <ligand>
        <name>NADPH</name>
        <dbReference type="ChEBI" id="CHEBI:57783"/>
    </ligand>
</feature>
<proteinExistence type="inferred from homology"/>
<dbReference type="PANTHER" id="PTHR30525">
    <property type="entry name" value="1-DEOXY-D-XYLULOSE 5-PHOSPHATE REDUCTOISOMERASE"/>
    <property type="match status" value="1"/>
</dbReference>
<comment type="catalytic activity">
    <reaction evidence="10">
        <text>2-C-methyl-D-erythritol 4-phosphate + NADP(+) = 1-deoxy-D-xylulose 5-phosphate + NADPH + H(+)</text>
        <dbReference type="Rhea" id="RHEA:13717"/>
        <dbReference type="ChEBI" id="CHEBI:15378"/>
        <dbReference type="ChEBI" id="CHEBI:57783"/>
        <dbReference type="ChEBI" id="CHEBI:57792"/>
        <dbReference type="ChEBI" id="CHEBI:58262"/>
        <dbReference type="ChEBI" id="CHEBI:58349"/>
        <dbReference type="EC" id="1.1.1.267"/>
    </reaction>
    <physiologicalReaction direction="right-to-left" evidence="10">
        <dbReference type="Rhea" id="RHEA:13719"/>
    </physiologicalReaction>
</comment>
<feature type="domain" description="1-deoxy-D-xylulose 5-phosphate reductoisomerase N-terminal" evidence="13">
    <location>
        <begin position="5"/>
        <end position="130"/>
    </location>
</feature>
<feature type="binding site" evidence="12">
    <location>
        <position position="219"/>
    </location>
    <ligand>
        <name>Mn(2+)</name>
        <dbReference type="ChEBI" id="CHEBI:29035"/>
    </ligand>
</feature>
<dbReference type="EC" id="1.1.1.267" evidence="4 12"/>
<gene>
    <name evidence="12" type="primary">dxr</name>
    <name evidence="16" type="ORF">A7E75_14290</name>
</gene>
<feature type="binding site" evidence="12">
    <location>
        <position position="38"/>
    </location>
    <ligand>
        <name>NADPH</name>
        <dbReference type="ChEBI" id="CHEBI:57783"/>
    </ligand>
</feature>
<dbReference type="Proteomes" id="UP000182264">
    <property type="component" value="Chromosome"/>
</dbReference>
<dbReference type="InterPro" id="IPR013512">
    <property type="entry name" value="DXP_reductoisomerase_N"/>
</dbReference>
<dbReference type="GO" id="GO:0030604">
    <property type="term" value="F:1-deoxy-D-xylulose-5-phosphate reductoisomerase activity"/>
    <property type="evidence" value="ECO:0007669"/>
    <property type="project" value="UniProtKB-UniRule"/>
</dbReference>
<feature type="binding site" evidence="12">
    <location>
        <position position="203"/>
    </location>
    <ligand>
        <name>NADPH</name>
        <dbReference type="ChEBI" id="CHEBI:57783"/>
    </ligand>
</feature>
<evidence type="ECO:0000256" key="1">
    <source>
        <dbReference type="ARBA" id="ARBA00001941"/>
    </source>
</evidence>
<dbReference type="InterPro" id="IPR013644">
    <property type="entry name" value="DXP_reductoisomerase_C"/>
</dbReference>
<dbReference type="GO" id="GO:0030145">
    <property type="term" value="F:manganese ion binding"/>
    <property type="evidence" value="ECO:0007669"/>
    <property type="project" value="TreeGrafter"/>
</dbReference>
<feature type="binding site" evidence="12">
    <location>
        <position position="36"/>
    </location>
    <ligand>
        <name>NADPH</name>
        <dbReference type="ChEBI" id="CHEBI:57783"/>
    </ligand>
</feature>
<dbReference type="Gene3D" id="1.10.1740.10">
    <property type="match status" value="1"/>
</dbReference>
<feature type="binding site" evidence="12">
    <location>
        <position position="122"/>
    </location>
    <ligand>
        <name>NADPH</name>
        <dbReference type="ChEBI" id="CHEBI:57783"/>
    </ligand>
</feature>
<feature type="binding site" evidence="12">
    <location>
        <position position="123"/>
    </location>
    <ligand>
        <name>1-deoxy-D-xylulose 5-phosphate</name>
        <dbReference type="ChEBI" id="CHEBI:57792"/>
    </ligand>
</feature>
<dbReference type="SUPFAM" id="SSF55347">
    <property type="entry name" value="Glyceraldehyde-3-phosphate dehydrogenase-like, C-terminal domain"/>
    <property type="match status" value="1"/>
</dbReference>
<dbReference type="PANTHER" id="PTHR30525:SF0">
    <property type="entry name" value="1-DEOXY-D-XYLULOSE 5-PHOSPHATE REDUCTOISOMERASE, CHLOROPLASTIC"/>
    <property type="match status" value="1"/>
</dbReference>
<dbReference type="InterPro" id="IPR026877">
    <property type="entry name" value="DXPR_C"/>
</dbReference>